<organism evidence="1 2">
    <name type="scientific">Daphnia magna</name>
    <dbReference type="NCBI Taxonomy" id="35525"/>
    <lineage>
        <taxon>Eukaryota</taxon>
        <taxon>Metazoa</taxon>
        <taxon>Ecdysozoa</taxon>
        <taxon>Arthropoda</taxon>
        <taxon>Crustacea</taxon>
        <taxon>Branchiopoda</taxon>
        <taxon>Diplostraca</taxon>
        <taxon>Cladocera</taxon>
        <taxon>Anomopoda</taxon>
        <taxon>Daphniidae</taxon>
        <taxon>Daphnia</taxon>
    </lineage>
</organism>
<name>A0A162BZF9_9CRUS</name>
<sequence length="75" mass="8642">FKNRKGVRSITNAHSFLLHVSSCQIFNYRCGKKERERDTPSPTLPSELHMHINDPHTISRSSLTLKFTIKTSAHH</sequence>
<accession>A0A162BZF9</accession>
<reference evidence="1 2" key="1">
    <citation type="submission" date="2016-03" db="EMBL/GenBank/DDBJ databases">
        <title>EvidentialGene: Evidence-directed Construction of Genes on Genomes.</title>
        <authorList>
            <person name="Gilbert D.G."/>
            <person name="Choi J.-H."/>
            <person name="Mockaitis K."/>
            <person name="Colbourne J."/>
            <person name="Pfrender M."/>
        </authorList>
    </citation>
    <scope>NUCLEOTIDE SEQUENCE [LARGE SCALE GENOMIC DNA]</scope>
    <source>
        <strain evidence="1 2">Xinb3</strain>
        <tissue evidence="1">Complete organism</tissue>
    </source>
</reference>
<protein>
    <submittedName>
        <fullName evidence="1">Uncharacterized protein</fullName>
    </submittedName>
</protein>
<feature type="non-terminal residue" evidence="1">
    <location>
        <position position="1"/>
    </location>
</feature>
<keyword evidence="2" id="KW-1185">Reference proteome</keyword>
<comment type="caution">
    <text evidence="1">The sequence shown here is derived from an EMBL/GenBank/DDBJ whole genome shotgun (WGS) entry which is preliminary data.</text>
</comment>
<dbReference type="EMBL" id="LRGB01014053">
    <property type="protein sequence ID" value="KZR99300.1"/>
    <property type="molecule type" value="Genomic_DNA"/>
</dbReference>
<dbReference type="AlphaFoldDB" id="A0A162BZF9"/>
<evidence type="ECO:0000313" key="2">
    <source>
        <dbReference type="Proteomes" id="UP000076858"/>
    </source>
</evidence>
<dbReference type="Proteomes" id="UP000076858">
    <property type="component" value="Unassembled WGS sequence"/>
</dbReference>
<proteinExistence type="predicted"/>
<evidence type="ECO:0000313" key="1">
    <source>
        <dbReference type="EMBL" id="KZR99300.1"/>
    </source>
</evidence>
<gene>
    <name evidence="1" type="ORF">APZ42_004886</name>
</gene>